<dbReference type="PANTHER" id="PTHR14409">
    <property type="entry name" value="MANNOSIDASE, BETA A, LYSOSOMAL-LIKE, MANBAL PROTEIN"/>
    <property type="match status" value="1"/>
</dbReference>
<dbReference type="Proteomes" id="UP000823872">
    <property type="component" value="Chromosome A3"/>
</dbReference>
<evidence type="ECO:0000256" key="6">
    <source>
        <dbReference type="SAM" id="MobiDB-lite"/>
    </source>
</evidence>
<evidence type="ECO:0000256" key="4">
    <source>
        <dbReference type="ARBA" id="ARBA00022989"/>
    </source>
</evidence>
<comment type="similarity">
    <text evidence="2">Belongs to the UPF0239 family.</text>
</comment>
<evidence type="ECO:0000256" key="5">
    <source>
        <dbReference type="ARBA" id="ARBA00023136"/>
    </source>
</evidence>
<sequence>MASDLDFSPPEVPEPTFLENLLRYGLFLGAIFQLICVLAIIVPVPKSHEVGTSARPHRPQCGGCPPAGRHSPPLPALAVCGLNGRRRTAGPEGEQATVGLSHSRLPTCHLPGTSTGPAASRPRGAFHAFCLLTSALRGVHHYFHLRGGRTLRAQKCGGDEEAQGCCSFCQQEAQEGGQEEAVEEEACGARQAGRGPRGQPSRDSTSCSLLHPRGRAEVAGPLSDHRDLDNRGSPQAPAGPFHFLLLP</sequence>
<reference evidence="8 9" key="1">
    <citation type="submission" date="2021-02" db="EMBL/GenBank/DDBJ databases">
        <title>Safari Cat Assemblies.</title>
        <authorList>
            <person name="Bredemeyer K.R."/>
            <person name="Murphy W.J."/>
        </authorList>
    </citation>
    <scope>NUCLEOTIDE SEQUENCE [LARGE SCALE GENOMIC DNA]</scope>
</reference>
<organism evidence="8 9">
    <name type="scientific">Felis catus</name>
    <name type="common">Cat</name>
    <name type="synonym">Felis silvestris catus</name>
    <dbReference type="NCBI Taxonomy" id="9685"/>
    <lineage>
        <taxon>Eukaryota</taxon>
        <taxon>Metazoa</taxon>
        <taxon>Chordata</taxon>
        <taxon>Craniata</taxon>
        <taxon>Vertebrata</taxon>
        <taxon>Euteleostomi</taxon>
        <taxon>Mammalia</taxon>
        <taxon>Eutheria</taxon>
        <taxon>Laurasiatheria</taxon>
        <taxon>Carnivora</taxon>
        <taxon>Feliformia</taxon>
        <taxon>Felidae</taxon>
        <taxon>Felinae</taxon>
        <taxon>Felis</taxon>
    </lineage>
</organism>
<evidence type="ECO:0000256" key="7">
    <source>
        <dbReference type="SAM" id="Phobius"/>
    </source>
</evidence>
<dbReference type="PANTHER" id="PTHR14409:SF0">
    <property type="entry name" value="PROTEIN MANBAL"/>
    <property type="match status" value="1"/>
</dbReference>
<name>A0ABI8A6Y4_FELCA</name>
<protein>
    <recommendedName>
        <fullName evidence="10">Mannosidase beta like</fullName>
    </recommendedName>
</protein>
<evidence type="ECO:0000256" key="1">
    <source>
        <dbReference type="ARBA" id="ARBA00004167"/>
    </source>
</evidence>
<evidence type="ECO:0000313" key="9">
    <source>
        <dbReference type="Proteomes" id="UP000823872"/>
    </source>
</evidence>
<feature type="region of interest" description="Disordered" evidence="6">
    <location>
        <begin position="180"/>
        <end position="240"/>
    </location>
</feature>
<dbReference type="Pfam" id="PF06783">
    <property type="entry name" value="UPF0239"/>
    <property type="match status" value="1"/>
</dbReference>
<keyword evidence="5 7" id="KW-0472">Membrane</keyword>
<feature type="compositionally biased region" description="Low complexity" evidence="6">
    <location>
        <begin position="188"/>
        <end position="202"/>
    </location>
</feature>
<keyword evidence="9" id="KW-1185">Reference proteome</keyword>
<dbReference type="GeneTree" id="ENSGT00390000003422"/>
<dbReference type="InterPro" id="IPR009621">
    <property type="entry name" value="UPF0239"/>
</dbReference>
<proteinExistence type="inferred from homology"/>
<feature type="transmembrane region" description="Helical" evidence="7">
    <location>
        <begin position="24"/>
        <end position="45"/>
    </location>
</feature>
<comment type="subcellular location">
    <subcellularLocation>
        <location evidence="1">Membrane</location>
        <topology evidence="1">Single-pass membrane protein</topology>
    </subcellularLocation>
</comment>
<evidence type="ECO:0000256" key="2">
    <source>
        <dbReference type="ARBA" id="ARBA00006839"/>
    </source>
</evidence>
<evidence type="ECO:0008006" key="10">
    <source>
        <dbReference type="Google" id="ProtNLM"/>
    </source>
</evidence>
<reference evidence="8" key="3">
    <citation type="submission" date="2025-09" db="UniProtKB">
        <authorList>
            <consortium name="Ensembl"/>
        </authorList>
    </citation>
    <scope>IDENTIFICATION</scope>
    <source>
        <strain evidence="8">breed Abyssinian</strain>
    </source>
</reference>
<dbReference type="Ensembl" id="ENSFCTT00005078661.1">
    <property type="protein sequence ID" value="ENSFCTP00005054940.1"/>
    <property type="gene ID" value="ENSFCTG00005027832.1"/>
</dbReference>
<reference evidence="8" key="2">
    <citation type="submission" date="2025-08" db="UniProtKB">
        <authorList>
            <consortium name="Ensembl"/>
        </authorList>
    </citation>
    <scope>IDENTIFICATION</scope>
    <source>
        <strain evidence="8">breed Abyssinian</strain>
    </source>
</reference>
<keyword evidence="4 7" id="KW-1133">Transmembrane helix</keyword>
<evidence type="ECO:0000313" key="8">
    <source>
        <dbReference type="Ensembl" id="ENSFCTP00005054940.1"/>
    </source>
</evidence>
<evidence type="ECO:0000256" key="3">
    <source>
        <dbReference type="ARBA" id="ARBA00022692"/>
    </source>
</evidence>
<gene>
    <name evidence="8" type="primary">MANBAL</name>
</gene>
<keyword evidence="3 7" id="KW-0812">Transmembrane</keyword>
<accession>A0ABI8A6Y4</accession>